<comment type="caution">
    <text evidence="8">The sequence shown here is derived from an EMBL/GenBank/DDBJ whole genome shotgun (WGS) entry which is preliminary data.</text>
</comment>
<dbReference type="PANTHER" id="PTHR42973">
    <property type="entry name" value="BINDING OXIDOREDUCTASE, PUTATIVE (AFU_ORTHOLOGUE AFUA_1G17690)-RELATED"/>
    <property type="match status" value="1"/>
</dbReference>
<dbReference type="SUPFAM" id="SSF56176">
    <property type="entry name" value="FAD-binding/transporter-associated domain-like"/>
    <property type="match status" value="1"/>
</dbReference>
<feature type="chain" id="PRO_5042154380" description="FAD-binding PCMH-type domain-containing protein" evidence="6">
    <location>
        <begin position="19"/>
        <end position="512"/>
    </location>
</feature>
<evidence type="ECO:0000256" key="1">
    <source>
        <dbReference type="ARBA" id="ARBA00001974"/>
    </source>
</evidence>
<feature type="non-terminal residue" evidence="8">
    <location>
        <position position="1"/>
    </location>
</feature>
<keyword evidence="9" id="KW-1185">Reference proteome</keyword>
<keyword evidence="3" id="KW-0285">Flavoprotein</keyword>
<dbReference type="GO" id="GO:0071949">
    <property type="term" value="F:FAD binding"/>
    <property type="evidence" value="ECO:0007669"/>
    <property type="project" value="InterPro"/>
</dbReference>
<comment type="cofactor">
    <cofactor evidence="1">
        <name>FAD</name>
        <dbReference type="ChEBI" id="CHEBI:57692"/>
    </cofactor>
</comment>
<dbReference type="Gene3D" id="3.40.462.20">
    <property type="match status" value="1"/>
</dbReference>
<dbReference type="EMBL" id="JADGJW010000115">
    <property type="protein sequence ID" value="KAJ3223840.1"/>
    <property type="molecule type" value="Genomic_DNA"/>
</dbReference>
<evidence type="ECO:0000256" key="2">
    <source>
        <dbReference type="ARBA" id="ARBA00005466"/>
    </source>
</evidence>
<dbReference type="AlphaFoldDB" id="A0AAD5Y246"/>
<name>A0AAD5Y246_9FUNG</name>
<dbReference type="Pfam" id="PF08031">
    <property type="entry name" value="BBE"/>
    <property type="match status" value="1"/>
</dbReference>
<evidence type="ECO:0000313" key="8">
    <source>
        <dbReference type="EMBL" id="KAJ3223840.1"/>
    </source>
</evidence>
<evidence type="ECO:0000256" key="5">
    <source>
        <dbReference type="ARBA" id="ARBA00023002"/>
    </source>
</evidence>
<protein>
    <recommendedName>
        <fullName evidence="7">FAD-binding PCMH-type domain-containing protein</fullName>
    </recommendedName>
</protein>
<dbReference type="Proteomes" id="UP001211065">
    <property type="component" value="Unassembled WGS sequence"/>
</dbReference>
<evidence type="ECO:0000256" key="3">
    <source>
        <dbReference type="ARBA" id="ARBA00022630"/>
    </source>
</evidence>
<keyword evidence="5" id="KW-0560">Oxidoreductase</keyword>
<feature type="signal peptide" evidence="6">
    <location>
        <begin position="1"/>
        <end position="18"/>
    </location>
</feature>
<dbReference type="InterPro" id="IPR012951">
    <property type="entry name" value="BBE"/>
</dbReference>
<sequence>MIFVRSQIFCFIIQIIFAQNLTNSIIPLQNCLASIEVIYQSSSSYSAAISQNCETITVFTYPRTNEEVVTVINCAKQSGRTVTARSGGHSYESYSLSSDIIIDLIHFDQLTIHKANLSATIGSGQWIGNVHWNLKQEKLLLPSGSCESVGIGGHAVSLIADGIIEMTLVTPQGEIKTVNKDLEPELFWALRGCGSGSFGIVTTFLMKVFPDEQGHSMVTYHFPSESAHRVLKQYSGHASLLPNNIHCLLYFEAVVGGVQALLITINRIGTLEEHKKDPAIINFLKLFPTPESTEEFFFTSQNDMIYEPEGKNRMEFLTNRNATHYSALEKTAGLLVDGELSDLAIFQIINGPWMQDPSLVGQPMFIIFENMGGKISTPETETCFIHRSPTLLSLELNFEWDAAFENEKRIDAINKWRHCVYQHTSQKVYNNYVWATADFASYYGDNLNRLVDLKKRVDPDNIFKFAISIPTDMKDINRVTTARDYQCSTFHNLLPDGEISSSAFSSSVPFKL</sequence>
<keyword evidence="4" id="KW-0274">FAD</keyword>
<evidence type="ECO:0000313" key="9">
    <source>
        <dbReference type="Proteomes" id="UP001211065"/>
    </source>
</evidence>
<dbReference type="Pfam" id="PF01565">
    <property type="entry name" value="FAD_binding_4"/>
    <property type="match status" value="1"/>
</dbReference>
<dbReference type="PANTHER" id="PTHR42973:SF39">
    <property type="entry name" value="FAD-BINDING PCMH-TYPE DOMAIN-CONTAINING PROTEIN"/>
    <property type="match status" value="1"/>
</dbReference>
<comment type="similarity">
    <text evidence="2">Belongs to the oxygen-dependent FAD-linked oxidoreductase family.</text>
</comment>
<evidence type="ECO:0000256" key="6">
    <source>
        <dbReference type="SAM" id="SignalP"/>
    </source>
</evidence>
<proteinExistence type="inferred from homology"/>
<dbReference type="InterPro" id="IPR016166">
    <property type="entry name" value="FAD-bd_PCMH"/>
</dbReference>
<keyword evidence="6" id="KW-0732">Signal</keyword>
<organism evidence="8 9">
    <name type="scientific">Clydaea vesicula</name>
    <dbReference type="NCBI Taxonomy" id="447962"/>
    <lineage>
        <taxon>Eukaryota</taxon>
        <taxon>Fungi</taxon>
        <taxon>Fungi incertae sedis</taxon>
        <taxon>Chytridiomycota</taxon>
        <taxon>Chytridiomycota incertae sedis</taxon>
        <taxon>Chytridiomycetes</taxon>
        <taxon>Lobulomycetales</taxon>
        <taxon>Lobulomycetaceae</taxon>
        <taxon>Clydaea</taxon>
    </lineage>
</organism>
<feature type="domain" description="FAD-binding PCMH-type" evidence="7">
    <location>
        <begin position="51"/>
        <end position="211"/>
    </location>
</feature>
<evidence type="ECO:0000259" key="7">
    <source>
        <dbReference type="PROSITE" id="PS51387"/>
    </source>
</evidence>
<accession>A0AAD5Y246</accession>
<dbReference type="InterPro" id="IPR006094">
    <property type="entry name" value="Oxid_FAD_bind_N"/>
</dbReference>
<dbReference type="InterPro" id="IPR050416">
    <property type="entry name" value="FAD-linked_Oxidoreductase"/>
</dbReference>
<dbReference type="GO" id="GO:0016491">
    <property type="term" value="F:oxidoreductase activity"/>
    <property type="evidence" value="ECO:0007669"/>
    <property type="project" value="UniProtKB-KW"/>
</dbReference>
<dbReference type="InterPro" id="IPR016169">
    <property type="entry name" value="FAD-bd_PCMH_sub2"/>
</dbReference>
<evidence type="ECO:0000256" key="4">
    <source>
        <dbReference type="ARBA" id="ARBA00022827"/>
    </source>
</evidence>
<dbReference type="PROSITE" id="PS51387">
    <property type="entry name" value="FAD_PCMH"/>
    <property type="match status" value="1"/>
</dbReference>
<dbReference type="InterPro" id="IPR036318">
    <property type="entry name" value="FAD-bd_PCMH-like_sf"/>
</dbReference>
<dbReference type="Gene3D" id="3.30.465.10">
    <property type="match status" value="1"/>
</dbReference>
<reference evidence="8" key="1">
    <citation type="submission" date="2020-05" db="EMBL/GenBank/DDBJ databases">
        <title>Phylogenomic resolution of chytrid fungi.</title>
        <authorList>
            <person name="Stajich J.E."/>
            <person name="Amses K."/>
            <person name="Simmons R."/>
            <person name="Seto K."/>
            <person name="Myers J."/>
            <person name="Bonds A."/>
            <person name="Quandt C.A."/>
            <person name="Barry K."/>
            <person name="Liu P."/>
            <person name="Grigoriev I."/>
            <person name="Longcore J.E."/>
            <person name="James T.Y."/>
        </authorList>
    </citation>
    <scope>NUCLEOTIDE SEQUENCE</scope>
    <source>
        <strain evidence="8">JEL0476</strain>
    </source>
</reference>
<gene>
    <name evidence="8" type="ORF">HK099_000611</name>
</gene>